<evidence type="ECO:0000256" key="2">
    <source>
        <dbReference type="ARBA" id="ARBA00022475"/>
    </source>
</evidence>
<dbReference type="InterPro" id="IPR050250">
    <property type="entry name" value="Macrolide_Exporter_MacB"/>
</dbReference>
<evidence type="ECO:0000259" key="8">
    <source>
        <dbReference type="Pfam" id="PF02687"/>
    </source>
</evidence>
<evidence type="ECO:0000256" key="7">
    <source>
        <dbReference type="SAM" id="Phobius"/>
    </source>
</evidence>
<dbReference type="Pfam" id="PF12704">
    <property type="entry name" value="MacB_PCD"/>
    <property type="match status" value="1"/>
</dbReference>
<feature type="domain" description="ABC3 transporter permease C-terminal" evidence="8">
    <location>
        <begin position="328"/>
        <end position="441"/>
    </location>
</feature>
<dbReference type="RefSeq" id="WP_230438462.1">
    <property type="nucleotide sequence ID" value="NZ_CP087715.1"/>
</dbReference>
<feature type="domain" description="MacB-like periplasmic core" evidence="9">
    <location>
        <begin position="58"/>
        <end position="291"/>
    </location>
</feature>
<evidence type="ECO:0000259" key="9">
    <source>
        <dbReference type="Pfam" id="PF12704"/>
    </source>
</evidence>
<dbReference type="InterPro" id="IPR025857">
    <property type="entry name" value="MacB_PCD"/>
</dbReference>
<protein>
    <submittedName>
        <fullName evidence="10">ABC transporter permease</fullName>
    </submittedName>
</protein>
<evidence type="ECO:0000256" key="5">
    <source>
        <dbReference type="ARBA" id="ARBA00023136"/>
    </source>
</evidence>
<feature type="transmembrane region" description="Helical" evidence="7">
    <location>
        <begin position="321"/>
        <end position="350"/>
    </location>
</feature>
<feature type="transmembrane region" description="Helical" evidence="7">
    <location>
        <begin position="59"/>
        <end position="79"/>
    </location>
</feature>
<evidence type="ECO:0000256" key="4">
    <source>
        <dbReference type="ARBA" id="ARBA00022989"/>
    </source>
</evidence>
<dbReference type="InterPro" id="IPR003838">
    <property type="entry name" value="ABC3_permease_C"/>
</dbReference>
<comment type="subcellular location">
    <subcellularLocation>
        <location evidence="1">Cell membrane</location>
        <topology evidence="1">Multi-pass membrane protein</topology>
    </subcellularLocation>
</comment>
<feature type="transmembrane region" description="Helical" evidence="7">
    <location>
        <begin position="378"/>
        <end position="402"/>
    </location>
</feature>
<keyword evidence="11" id="KW-1185">Reference proteome</keyword>
<evidence type="ECO:0000256" key="3">
    <source>
        <dbReference type="ARBA" id="ARBA00022692"/>
    </source>
</evidence>
<dbReference type="PANTHER" id="PTHR30572:SF4">
    <property type="entry name" value="ABC TRANSPORTER PERMEASE YTRF"/>
    <property type="match status" value="1"/>
</dbReference>
<dbReference type="Pfam" id="PF02687">
    <property type="entry name" value="FtsX"/>
    <property type="match status" value="1"/>
</dbReference>
<keyword evidence="4 7" id="KW-1133">Transmembrane helix</keyword>
<dbReference type="EMBL" id="JBHTLR010000007">
    <property type="protein sequence ID" value="MFD1216360.1"/>
    <property type="molecule type" value="Genomic_DNA"/>
</dbReference>
<evidence type="ECO:0000256" key="6">
    <source>
        <dbReference type="ARBA" id="ARBA00038076"/>
    </source>
</evidence>
<dbReference type="Proteomes" id="UP001597264">
    <property type="component" value="Unassembled WGS sequence"/>
</dbReference>
<reference evidence="11" key="1">
    <citation type="journal article" date="2019" name="Int. J. Syst. Evol. Microbiol.">
        <title>The Global Catalogue of Microorganisms (GCM) 10K type strain sequencing project: providing services to taxonomists for standard genome sequencing and annotation.</title>
        <authorList>
            <consortium name="The Broad Institute Genomics Platform"/>
            <consortium name="The Broad Institute Genome Sequencing Center for Infectious Disease"/>
            <person name="Wu L."/>
            <person name="Ma J."/>
        </authorList>
    </citation>
    <scope>NUCLEOTIDE SEQUENCE [LARGE SCALE GENOMIC DNA]</scope>
    <source>
        <strain evidence="11">CCUG 54356</strain>
    </source>
</reference>
<accession>A0ABW3U972</accession>
<keyword evidence="3 7" id="KW-0812">Transmembrane</keyword>
<name>A0ABW3U972_9GAMM</name>
<dbReference type="PANTHER" id="PTHR30572">
    <property type="entry name" value="MEMBRANE COMPONENT OF TRANSPORTER-RELATED"/>
    <property type="match status" value="1"/>
</dbReference>
<keyword evidence="5 7" id="KW-0472">Membrane</keyword>
<organism evidence="10 11">
    <name type="scientific">Microbulbifer celer</name>
    <dbReference type="NCBI Taxonomy" id="435905"/>
    <lineage>
        <taxon>Bacteria</taxon>
        <taxon>Pseudomonadati</taxon>
        <taxon>Pseudomonadota</taxon>
        <taxon>Gammaproteobacteria</taxon>
        <taxon>Cellvibrionales</taxon>
        <taxon>Microbulbiferaceae</taxon>
        <taxon>Microbulbifer</taxon>
    </lineage>
</organism>
<evidence type="ECO:0000313" key="11">
    <source>
        <dbReference type="Proteomes" id="UP001597264"/>
    </source>
</evidence>
<evidence type="ECO:0000313" key="10">
    <source>
        <dbReference type="EMBL" id="MFD1216360.1"/>
    </source>
</evidence>
<gene>
    <name evidence="10" type="ORF">ACFQ2X_07105</name>
</gene>
<keyword evidence="2" id="KW-1003">Cell membrane</keyword>
<evidence type="ECO:0000256" key="1">
    <source>
        <dbReference type="ARBA" id="ARBA00004651"/>
    </source>
</evidence>
<sequence>MSAQDAGVEPTDAAQDGAVSSAWYLRLSSLLRPSQGRRALLASFREALGELAQHKLRTLLTLLGMIFGVGAVIAMLNIGKGAEREALRMIETMGLNNLIVQGVELEQEELFEQRKHSTGLSFRDGEAVLATLGFVEAFAAQKSIETYSLFSAYGKSEAAATGVSPGYFRMSPFQLSAGRLIDDADEQYFAQVAVLGESVAQQLFPARSAVGEQIKINQLWFTVVGVLDSPFVAGSEFEGVRLGAEQGQVFIPLSAAMQRFPSEALAAEVSELKFQLVDGTDAGEAARAITHLLNRRHSNVKDFTMVVPAALMAQKMETQAIFNIVMSCVAGISLLVGGIGIMNIMLATVLERTSEIGLLRAVGATRRDIRNQYLVESFTIAILGGLLGILFGVLLSEVIALYAGWAVSWSVSGILLSFTVCAAIGLLFGVYPAIKASRLNPIDALQSD</sequence>
<proteinExistence type="inferred from homology"/>
<comment type="caution">
    <text evidence="10">The sequence shown here is derived from an EMBL/GenBank/DDBJ whole genome shotgun (WGS) entry which is preliminary data.</text>
</comment>
<comment type="similarity">
    <text evidence="6">Belongs to the ABC-4 integral membrane protein family.</text>
</comment>
<feature type="transmembrane region" description="Helical" evidence="7">
    <location>
        <begin position="414"/>
        <end position="434"/>
    </location>
</feature>